<feature type="signal peptide" evidence="1">
    <location>
        <begin position="1"/>
        <end position="25"/>
    </location>
</feature>
<dbReference type="AlphaFoldDB" id="A0AAV2SID5"/>
<evidence type="ECO:0008006" key="4">
    <source>
        <dbReference type="Google" id="ProtNLM"/>
    </source>
</evidence>
<comment type="caution">
    <text evidence="2">The sequence shown here is derived from an EMBL/GenBank/DDBJ whole genome shotgun (WGS) entry which is preliminary data.</text>
</comment>
<dbReference type="EMBL" id="CAXKWB010071805">
    <property type="protein sequence ID" value="CAL4195525.1"/>
    <property type="molecule type" value="Genomic_DNA"/>
</dbReference>
<feature type="non-terminal residue" evidence="2">
    <location>
        <position position="1"/>
    </location>
</feature>
<organism evidence="2 3">
    <name type="scientific">Meganyctiphanes norvegica</name>
    <name type="common">Northern krill</name>
    <name type="synonym">Thysanopoda norvegica</name>
    <dbReference type="NCBI Taxonomy" id="48144"/>
    <lineage>
        <taxon>Eukaryota</taxon>
        <taxon>Metazoa</taxon>
        <taxon>Ecdysozoa</taxon>
        <taxon>Arthropoda</taxon>
        <taxon>Crustacea</taxon>
        <taxon>Multicrustacea</taxon>
        <taxon>Malacostraca</taxon>
        <taxon>Eumalacostraca</taxon>
        <taxon>Eucarida</taxon>
        <taxon>Euphausiacea</taxon>
        <taxon>Euphausiidae</taxon>
        <taxon>Meganyctiphanes</taxon>
    </lineage>
</organism>
<reference evidence="2 3" key="1">
    <citation type="submission" date="2024-05" db="EMBL/GenBank/DDBJ databases">
        <authorList>
            <person name="Wallberg A."/>
        </authorList>
    </citation>
    <scope>NUCLEOTIDE SEQUENCE [LARGE SCALE GENOMIC DNA]</scope>
</reference>
<gene>
    <name evidence="2" type="ORF">MNOR_LOCUS37058</name>
</gene>
<feature type="chain" id="PRO_5043685397" description="Secreted protein" evidence="1">
    <location>
        <begin position="26"/>
        <end position="120"/>
    </location>
</feature>
<evidence type="ECO:0000256" key="1">
    <source>
        <dbReference type="SAM" id="SignalP"/>
    </source>
</evidence>
<protein>
    <recommendedName>
        <fullName evidence="4">Secreted protein</fullName>
    </recommendedName>
</protein>
<sequence>GTMATAAYLCLIALTVTLLVVPGRGAISSGHCSYDVGCDWLGGTCKANVSPCLGEHAHDLGCSVGCYCCLPPPARETHPDQFTGGFISKRAVNTKLQMICLPWPACLVITQPFGCPCVKS</sequence>
<proteinExistence type="predicted"/>
<evidence type="ECO:0000313" key="2">
    <source>
        <dbReference type="EMBL" id="CAL4195525.1"/>
    </source>
</evidence>
<accession>A0AAV2SID5</accession>
<evidence type="ECO:0000313" key="3">
    <source>
        <dbReference type="Proteomes" id="UP001497623"/>
    </source>
</evidence>
<dbReference type="Proteomes" id="UP001497623">
    <property type="component" value="Unassembled WGS sequence"/>
</dbReference>
<keyword evidence="3" id="KW-1185">Reference proteome</keyword>
<keyword evidence="1" id="KW-0732">Signal</keyword>
<name>A0AAV2SID5_MEGNR</name>